<dbReference type="Pfam" id="PF05548">
    <property type="entry name" value="Peptidase_M11"/>
    <property type="match status" value="1"/>
</dbReference>
<protein>
    <submittedName>
        <fullName evidence="3">Cadherin-like domain-containing protein</fullName>
    </submittedName>
</protein>
<dbReference type="InterPro" id="IPR008752">
    <property type="entry name" value="Peptidase_M11"/>
</dbReference>
<dbReference type="AlphaFoldDB" id="A0A975U8R1"/>
<gene>
    <name evidence="3" type="ORF">KNV97_00460</name>
</gene>
<dbReference type="PROSITE" id="PS50835">
    <property type="entry name" value="IG_LIKE"/>
    <property type="match status" value="1"/>
</dbReference>
<feature type="region of interest" description="Disordered" evidence="1">
    <location>
        <begin position="544"/>
        <end position="564"/>
    </location>
</feature>
<keyword evidence="4" id="KW-1185">Reference proteome</keyword>
<feature type="compositionally biased region" description="Polar residues" evidence="1">
    <location>
        <begin position="544"/>
        <end position="555"/>
    </location>
</feature>
<organism evidence="3 4">
    <name type="scientific">Vibrio ostreae</name>
    <dbReference type="NCBI Taxonomy" id="2841925"/>
    <lineage>
        <taxon>Bacteria</taxon>
        <taxon>Pseudomonadati</taxon>
        <taxon>Pseudomonadota</taxon>
        <taxon>Gammaproteobacteria</taxon>
        <taxon>Vibrionales</taxon>
        <taxon>Vibrionaceae</taxon>
        <taxon>Vibrio</taxon>
    </lineage>
</organism>
<evidence type="ECO:0000256" key="1">
    <source>
        <dbReference type="SAM" id="MobiDB-lite"/>
    </source>
</evidence>
<dbReference type="Proteomes" id="UP000694232">
    <property type="component" value="Chromosome 2"/>
</dbReference>
<sequence>MVLMVNFQENPDEKPLTLAEADDLVFGQVDQFYRENSFGQTWLSGQVAGWFTLPLSNQVCDLNAVQDEADKQAANSGIDIGNYDRIVYLMTTAACGVAGSATMDGVPTRAFINGVLTATNIAHELGHNFGLYHSRALDCGDETLGSSCTINEYGDTYDVMGNPDIGYFNTFQKEQLGWLNGAHAARTLEVTQSGTYSISNYESVDTQPVTIKIPRGTDASTGAMKWFYIEYRQSVGFDDFLADRSYRFYRGDVTDGIVVRAATDGDGRSSNLLHFKTDSQFHQAYGRNDWFDPAMPVGDSYTDPDSGVTFSLISAANGIAEVSVNFGDSGQGNVSPQSCSTSAPQISATAMSDNAGAAGEQVQYLVTVTNHDSTDCETESFNVSTAVPIGWQASSEQVTLAPAESGQVVISVVSSDSAAANNYTLTVSTKHSSQTQTEATTTVNYTVVADNGSAGTAPVAVNDSVSLANTDSVVIDVLANDVIEDTSAVTLTSFTQPSKGTVQLLADGSLKYTPHKSFKSSDSFRYTISNGVGSSSAVVSIALQTSADPDTSGGTTKPGKGRNK</sequence>
<reference evidence="3" key="1">
    <citation type="submission" date="2021-06" db="EMBL/GenBank/DDBJ databases">
        <title>Vibrio nov. sp., novel gut bacterium isolated from Yellow Sea oyster.</title>
        <authorList>
            <person name="Muhammad N."/>
            <person name="Nguyen T.H."/>
            <person name="Lee Y.-J."/>
            <person name="Ko J."/>
            <person name="Kim S.-G."/>
        </authorList>
    </citation>
    <scope>NUCLEOTIDE SEQUENCE</scope>
    <source>
        <strain evidence="3">OG9-811</strain>
    </source>
</reference>
<dbReference type="KEGG" id="vos:KNV97_00460"/>
<evidence type="ECO:0000259" key="2">
    <source>
        <dbReference type="PROSITE" id="PS50835"/>
    </source>
</evidence>
<dbReference type="Pfam" id="PF17963">
    <property type="entry name" value="Big_9"/>
    <property type="match status" value="1"/>
</dbReference>
<evidence type="ECO:0000313" key="3">
    <source>
        <dbReference type="EMBL" id="QXO16497.1"/>
    </source>
</evidence>
<accession>A0A975U8R1</accession>
<proteinExistence type="predicted"/>
<dbReference type="EMBL" id="CP076642">
    <property type="protein sequence ID" value="QXO16497.1"/>
    <property type="molecule type" value="Genomic_DNA"/>
</dbReference>
<evidence type="ECO:0000313" key="4">
    <source>
        <dbReference type="Proteomes" id="UP000694232"/>
    </source>
</evidence>
<name>A0A975U8R1_9VIBR</name>
<dbReference type="InterPro" id="IPR007110">
    <property type="entry name" value="Ig-like_dom"/>
</dbReference>
<feature type="domain" description="Ig-like" evidence="2">
    <location>
        <begin position="344"/>
        <end position="442"/>
    </location>
</feature>